<accession>A0ABP8A6T8</accession>
<comment type="caution">
    <text evidence="1">The sequence shown here is derived from an EMBL/GenBank/DDBJ whole genome shotgun (WGS) entry which is preliminary data.</text>
</comment>
<dbReference type="Proteomes" id="UP001500167">
    <property type="component" value="Unassembled WGS sequence"/>
</dbReference>
<gene>
    <name evidence="1" type="ORF">GCM10022218_31040</name>
</gene>
<proteinExistence type="predicted"/>
<protein>
    <submittedName>
        <fullName evidence="1">Uncharacterized protein</fullName>
    </submittedName>
</protein>
<evidence type="ECO:0000313" key="1">
    <source>
        <dbReference type="EMBL" id="GAA4179033.1"/>
    </source>
</evidence>
<dbReference type="RefSeq" id="WP_346086820.1">
    <property type="nucleotide sequence ID" value="NZ_BAAAZK010000007.1"/>
</dbReference>
<sequence length="191" mass="21905">MKKYFILLAVVSFIRCSGQNRSDTNEFVNSSDLKGEVWHAGKSRVFNKRGGIIFSNDVYLHFLDKDSIQMTYSRYSPSIGLRTMKTNGIYRVDRKNEVSIVFSEPKDTFGRSRLSIGGKDVQFSLYVMSSVRSPDEPAFDITTLPQIKTYHFKISNYLPNGDFMAELTLLDDKQVAYNFGTYLFDHNKTAK</sequence>
<dbReference type="EMBL" id="BAAAZK010000007">
    <property type="protein sequence ID" value="GAA4179033.1"/>
    <property type="molecule type" value="Genomic_DNA"/>
</dbReference>
<reference evidence="2" key="1">
    <citation type="journal article" date="2019" name="Int. J. Syst. Evol. Microbiol.">
        <title>The Global Catalogue of Microorganisms (GCM) 10K type strain sequencing project: providing services to taxonomists for standard genome sequencing and annotation.</title>
        <authorList>
            <consortium name="The Broad Institute Genomics Platform"/>
            <consortium name="The Broad Institute Genome Sequencing Center for Infectious Disease"/>
            <person name="Wu L."/>
            <person name="Ma J."/>
        </authorList>
    </citation>
    <scope>NUCLEOTIDE SEQUENCE [LARGE SCALE GENOMIC DNA]</scope>
    <source>
        <strain evidence="2">JCM 16722</strain>
    </source>
</reference>
<keyword evidence="2" id="KW-1185">Reference proteome</keyword>
<name>A0ABP8A6T8_9SPHI</name>
<evidence type="ECO:0000313" key="2">
    <source>
        <dbReference type="Proteomes" id="UP001500167"/>
    </source>
</evidence>
<organism evidence="1 2">
    <name type="scientific">Sphingobacterium ginsenosidimutans</name>
    <dbReference type="NCBI Taxonomy" id="687845"/>
    <lineage>
        <taxon>Bacteria</taxon>
        <taxon>Pseudomonadati</taxon>
        <taxon>Bacteroidota</taxon>
        <taxon>Sphingobacteriia</taxon>
        <taxon>Sphingobacteriales</taxon>
        <taxon>Sphingobacteriaceae</taxon>
        <taxon>Sphingobacterium</taxon>
    </lineage>
</organism>